<gene>
    <name evidence="2" type="ORF">N5W20_09475</name>
</gene>
<proteinExistence type="predicted"/>
<evidence type="ECO:0000313" key="2">
    <source>
        <dbReference type="EMBL" id="UYH51294.1"/>
    </source>
</evidence>
<dbReference type="Proteomes" id="UP001163831">
    <property type="component" value="Chromosome"/>
</dbReference>
<dbReference type="InterPro" id="IPR000845">
    <property type="entry name" value="Nucleoside_phosphorylase_d"/>
</dbReference>
<protein>
    <recommendedName>
        <fullName evidence="1">Nucleoside phosphorylase domain-containing protein</fullName>
    </recommendedName>
</protein>
<dbReference type="SUPFAM" id="SSF53167">
    <property type="entry name" value="Purine and uridine phosphorylases"/>
    <property type="match status" value="1"/>
</dbReference>
<keyword evidence="3" id="KW-1185">Reference proteome</keyword>
<organism evidence="2 3">
    <name type="scientific">Candidatus Kirkpatrickella diaphorinae</name>
    <dbReference type="NCBI Taxonomy" id="2984322"/>
    <lineage>
        <taxon>Bacteria</taxon>
        <taxon>Pseudomonadati</taxon>
        <taxon>Pseudomonadota</taxon>
        <taxon>Alphaproteobacteria</taxon>
        <taxon>Acetobacterales</taxon>
        <taxon>Acetobacteraceae</taxon>
        <taxon>Candidatus Kirkpatrickella</taxon>
    </lineage>
</organism>
<name>A0ABY6GJ01_9PROT</name>
<dbReference type="InterPro" id="IPR035994">
    <property type="entry name" value="Nucleoside_phosphorylase_sf"/>
</dbReference>
<dbReference type="Pfam" id="PF01048">
    <property type="entry name" value="PNP_UDP_1"/>
    <property type="match status" value="1"/>
</dbReference>
<dbReference type="RefSeq" id="WP_319806888.1">
    <property type="nucleotide sequence ID" value="NZ_CP107052.1"/>
</dbReference>
<dbReference type="EMBL" id="CP107052">
    <property type="protein sequence ID" value="UYH51294.1"/>
    <property type="molecule type" value="Genomic_DNA"/>
</dbReference>
<evidence type="ECO:0000259" key="1">
    <source>
        <dbReference type="Pfam" id="PF01048"/>
    </source>
</evidence>
<dbReference type="Gene3D" id="3.40.50.1580">
    <property type="entry name" value="Nucleoside phosphorylase domain"/>
    <property type="match status" value="1"/>
</dbReference>
<sequence length="209" mass="22320">MKLGILVGLKAEARLIRPVFPDAVIAISGATRQGAMRGVETLRRHGAEALLSFGCAGGLSEDARVGDILTPDWVLVDGQTVTCDIDLLGALGLDRRGASSGGLYHSDVAVTRATDKHRLWTETHCRAVDMESGVVALSGLRFCVLRVICDDAARDLPKAVESIMGNGRISFFRIATSLIMSPSQIPDLMRLGGDARKARQSMAAYLGEK</sequence>
<reference evidence="2" key="1">
    <citation type="submission" date="2022-10" db="EMBL/GenBank/DDBJ databases">
        <title>Candidatus Kirkpatrella diaphorinas gen. nov., sp. nov., an uncultured endosymbiont identified in a population of Diaphorina citri from Hawaii.</title>
        <authorList>
            <person name="Henry E.M."/>
            <person name="Carlson C.R."/>
            <person name="Kuo Y.-W."/>
        </authorList>
    </citation>
    <scope>NUCLEOTIDE SEQUENCE</scope>
    <source>
        <strain evidence="2">CADCRV1</strain>
    </source>
</reference>
<evidence type="ECO:0000313" key="3">
    <source>
        <dbReference type="Proteomes" id="UP001163831"/>
    </source>
</evidence>
<accession>A0ABY6GJ01</accession>
<feature type="domain" description="Nucleoside phosphorylase" evidence="1">
    <location>
        <begin position="30"/>
        <end position="75"/>
    </location>
</feature>